<reference evidence="6" key="1">
    <citation type="submission" date="2020-07" db="EMBL/GenBank/DDBJ databases">
        <title>Genome sequence and genetic diversity analysis of an under-domesticated orphan crop, white fonio (Digitaria exilis).</title>
        <authorList>
            <person name="Bennetzen J.L."/>
            <person name="Chen S."/>
            <person name="Ma X."/>
            <person name="Wang X."/>
            <person name="Yssel A.E.J."/>
            <person name="Chaluvadi S.R."/>
            <person name="Johnson M."/>
            <person name="Gangashetty P."/>
            <person name="Hamidou F."/>
            <person name="Sanogo M.D."/>
            <person name="Zwaenepoel A."/>
            <person name="Wallace J."/>
            <person name="Van De Peer Y."/>
            <person name="Van Deynze A."/>
        </authorList>
    </citation>
    <scope>NUCLEOTIDE SEQUENCE</scope>
    <source>
        <tissue evidence="6">Leaves</tissue>
    </source>
</reference>
<evidence type="ECO:0008006" key="8">
    <source>
        <dbReference type="Google" id="ProtNLM"/>
    </source>
</evidence>
<dbReference type="InterPro" id="IPR036388">
    <property type="entry name" value="WH-like_DNA-bd_sf"/>
</dbReference>
<dbReference type="Pfam" id="PF23559">
    <property type="entry name" value="WHD_DRP"/>
    <property type="match status" value="1"/>
</dbReference>
<dbReference type="InterPro" id="IPR055414">
    <property type="entry name" value="LRR_R13L4/SHOC2-like"/>
</dbReference>
<dbReference type="GO" id="GO:0009626">
    <property type="term" value="P:plant-type hypersensitive response"/>
    <property type="evidence" value="ECO:0007669"/>
    <property type="project" value="UniProtKB-ARBA"/>
</dbReference>
<dbReference type="OrthoDB" id="611104at2759"/>
<dbReference type="GO" id="GO:0043531">
    <property type="term" value="F:ADP binding"/>
    <property type="evidence" value="ECO:0007669"/>
    <property type="project" value="InterPro"/>
</dbReference>
<dbReference type="SUPFAM" id="SSF52540">
    <property type="entry name" value="P-loop containing nucleoside triphosphate hydrolases"/>
    <property type="match status" value="1"/>
</dbReference>
<dbReference type="FunFam" id="1.10.10.10:FF:000322">
    <property type="entry name" value="Probable disease resistance protein At1g63360"/>
    <property type="match status" value="1"/>
</dbReference>
<dbReference type="InterPro" id="IPR032675">
    <property type="entry name" value="LRR_dom_sf"/>
</dbReference>
<protein>
    <recommendedName>
        <fullName evidence="8">NB-ARC domain-containing protein</fullName>
    </recommendedName>
</protein>
<comment type="caution">
    <text evidence="6">The sequence shown here is derived from an EMBL/GenBank/DDBJ whole genome shotgun (WGS) entry which is preliminary data.</text>
</comment>
<dbReference type="Gene3D" id="3.80.10.10">
    <property type="entry name" value="Ribonuclease Inhibitor"/>
    <property type="match status" value="1"/>
</dbReference>
<dbReference type="InterPro" id="IPR027417">
    <property type="entry name" value="P-loop_NTPase"/>
</dbReference>
<dbReference type="Gene3D" id="3.40.50.300">
    <property type="entry name" value="P-loop containing nucleotide triphosphate hydrolases"/>
    <property type="match status" value="1"/>
</dbReference>
<feature type="domain" description="NB-ARC" evidence="3">
    <location>
        <begin position="14"/>
        <end position="197"/>
    </location>
</feature>
<evidence type="ECO:0000313" key="6">
    <source>
        <dbReference type="EMBL" id="KAF8700156.1"/>
    </source>
</evidence>
<dbReference type="PRINTS" id="PR00364">
    <property type="entry name" value="DISEASERSIST"/>
</dbReference>
<dbReference type="Gene3D" id="1.10.10.10">
    <property type="entry name" value="Winged helix-like DNA-binding domain superfamily/Winged helix DNA-binding domain"/>
    <property type="match status" value="1"/>
</dbReference>
<evidence type="ECO:0000259" key="4">
    <source>
        <dbReference type="Pfam" id="PF23559"/>
    </source>
</evidence>
<keyword evidence="2" id="KW-0611">Plant defense</keyword>
<dbReference type="Gene3D" id="1.10.8.430">
    <property type="entry name" value="Helical domain of apoptotic protease-activating factors"/>
    <property type="match status" value="1"/>
</dbReference>
<feature type="domain" description="Disease resistance protein winged helix" evidence="4">
    <location>
        <begin position="281"/>
        <end position="348"/>
    </location>
</feature>
<dbReference type="GO" id="GO:0042742">
    <property type="term" value="P:defense response to bacterium"/>
    <property type="evidence" value="ECO:0007669"/>
    <property type="project" value="UniProtKB-ARBA"/>
</dbReference>
<evidence type="ECO:0000313" key="7">
    <source>
        <dbReference type="Proteomes" id="UP000636709"/>
    </source>
</evidence>
<dbReference type="InterPro" id="IPR044974">
    <property type="entry name" value="Disease_R_plants"/>
</dbReference>
<keyword evidence="7" id="KW-1185">Reference proteome</keyword>
<dbReference type="InterPro" id="IPR042197">
    <property type="entry name" value="Apaf_helical"/>
</dbReference>
<dbReference type="InterPro" id="IPR058922">
    <property type="entry name" value="WHD_DRP"/>
</dbReference>
<dbReference type="Pfam" id="PF00931">
    <property type="entry name" value="NB-ARC"/>
    <property type="match status" value="1"/>
</dbReference>
<sequence>MNRWDGYRNPVGFDNDVTALEEMLLHKDHPQQMFISILGESGVGKRTLARAVYHKVEGEFNTSFRYHGTPDSTTEDLLKEVYESVEDECPSEGNADCGEPVEDIDISDRIRCLLSNKKYLLVLGGIYSKTMLNCLKACLPDDNNGSRVLLILDIEDEEVGWYANTMNKEGFNGIHLLTRLDEERSGQLFCSSVLRKEQYDEEVNMKKYNKTVYNITGGYPLAIRLLAGLLRFKEKPGQWEAVLQQLMSESEMRTTIESVFWASFEDIPNDLKSCFLYFAGFSKDTSLYAETLVQMWIAEGFIKPQKGKTMEELGHSYLNELVLRCLIQSKMRKIGSIKRVRVHKRLHGFLHSEAREAGFIEVHDMHDMFVPPSARRISFMSFGGRYTTFINKFPKLRSFICWVEEQDWSNDTEGGVNKQLCHDLKFLLGSKFLRVISVWGLRIQKLPDEIGDMIYLRYLCVDSMDLKKLPSSIKRLLNLQTLDIRGTQVEEIHRSFWKIKTLRHVLADNLTLPEFIMKELDELQTLHGVKPAGETEWDQQNCPLHKMSKLRSLELHGIKQDKHGAALESALVKMQHLGCLTLEGDELPLCVFTARSLRYLQKIALYGNVKWPEVNLNLHTVRPNLIVVKLSNINEVPRHIRDELNLEVKTEDQAAPLVKGAPW</sequence>
<dbReference type="GO" id="GO:0002758">
    <property type="term" value="P:innate immune response-activating signaling pathway"/>
    <property type="evidence" value="ECO:0007669"/>
    <property type="project" value="UniProtKB-ARBA"/>
</dbReference>
<evidence type="ECO:0000256" key="1">
    <source>
        <dbReference type="ARBA" id="ARBA00022737"/>
    </source>
</evidence>
<dbReference type="Pfam" id="PF23598">
    <property type="entry name" value="LRR_14"/>
    <property type="match status" value="1"/>
</dbReference>
<dbReference type="SUPFAM" id="SSF52047">
    <property type="entry name" value="RNI-like"/>
    <property type="match status" value="1"/>
</dbReference>
<evidence type="ECO:0000259" key="3">
    <source>
        <dbReference type="Pfam" id="PF00931"/>
    </source>
</evidence>
<dbReference type="InterPro" id="IPR002182">
    <property type="entry name" value="NB-ARC"/>
</dbReference>
<dbReference type="EMBL" id="JACEFO010001828">
    <property type="protein sequence ID" value="KAF8700156.1"/>
    <property type="molecule type" value="Genomic_DNA"/>
</dbReference>
<accession>A0A835BJT1</accession>
<dbReference type="PANTHER" id="PTHR23155:SF990">
    <property type="entry name" value="NB-ARC DOMAIN CONTAINING PROTEIN, EXPRESSED"/>
    <property type="match status" value="1"/>
</dbReference>
<evidence type="ECO:0000256" key="2">
    <source>
        <dbReference type="ARBA" id="ARBA00022821"/>
    </source>
</evidence>
<dbReference type="AlphaFoldDB" id="A0A835BJT1"/>
<dbReference type="Proteomes" id="UP000636709">
    <property type="component" value="Unassembled WGS sequence"/>
</dbReference>
<keyword evidence="1" id="KW-0677">Repeat</keyword>
<feature type="domain" description="Disease resistance R13L4/SHOC-2-like LRR" evidence="5">
    <location>
        <begin position="431"/>
        <end position="605"/>
    </location>
</feature>
<evidence type="ECO:0000259" key="5">
    <source>
        <dbReference type="Pfam" id="PF23598"/>
    </source>
</evidence>
<proteinExistence type="predicted"/>
<dbReference type="PANTHER" id="PTHR23155">
    <property type="entry name" value="DISEASE RESISTANCE PROTEIN RP"/>
    <property type="match status" value="1"/>
</dbReference>
<gene>
    <name evidence="6" type="ORF">HU200_034526</name>
</gene>
<name>A0A835BJT1_9POAL</name>
<organism evidence="6 7">
    <name type="scientific">Digitaria exilis</name>
    <dbReference type="NCBI Taxonomy" id="1010633"/>
    <lineage>
        <taxon>Eukaryota</taxon>
        <taxon>Viridiplantae</taxon>
        <taxon>Streptophyta</taxon>
        <taxon>Embryophyta</taxon>
        <taxon>Tracheophyta</taxon>
        <taxon>Spermatophyta</taxon>
        <taxon>Magnoliopsida</taxon>
        <taxon>Liliopsida</taxon>
        <taxon>Poales</taxon>
        <taxon>Poaceae</taxon>
        <taxon>PACMAD clade</taxon>
        <taxon>Panicoideae</taxon>
        <taxon>Panicodae</taxon>
        <taxon>Paniceae</taxon>
        <taxon>Anthephorinae</taxon>
        <taxon>Digitaria</taxon>
    </lineage>
</organism>